<dbReference type="HOGENOM" id="CLU_3303205_0_0_6"/>
<dbReference type="AlphaFoldDB" id="V2UG28"/>
<keyword evidence="1" id="KW-0812">Transmembrane</keyword>
<name>V2UG28_9GAMM</name>
<dbReference type="Proteomes" id="UP000018415">
    <property type="component" value="Unassembled WGS sequence"/>
</dbReference>
<protein>
    <submittedName>
        <fullName evidence="2">Uncharacterized protein</fullName>
    </submittedName>
</protein>
<sequence>MKIKLVFLMFCLGIGVVNYYFSKAFWLHEGSWGKDVPEQ</sequence>
<evidence type="ECO:0000313" key="2">
    <source>
        <dbReference type="EMBL" id="ESK49172.1"/>
    </source>
</evidence>
<organism evidence="2 3">
    <name type="scientific">Acinetobacter indicus CIP 110367</name>
    <dbReference type="NCBI Taxonomy" id="1341679"/>
    <lineage>
        <taxon>Bacteria</taxon>
        <taxon>Pseudomonadati</taxon>
        <taxon>Pseudomonadota</taxon>
        <taxon>Gammaproteobacteria</taxon>
        <taxon>Moraxellales</taxon>
        <taxon>Moraxellaceae</taxon>
        <taxon>Acinetobacter</taxon>
    </lineage>
</organism>
<evidence type="ECO:0000256" key="1">
    <source>
        <dbReference type="SAM" id="Phobius"/>
    </source>
</evidence>
<reference evidence="2 3" key="1">
    <citation type="submission" date="2013-10" db="EMBL/GenBank/DDBJ databases">
        <title>The Genome Sequence of Acinetobacter indicus CIP 110367.</title>
        <authorList>
            <consortium name="The Broad Institute Genomics Platform"/>
            <consortium name="The Broad Institute Genome Sequencing Center for Infectious Disease"/>
            <person name="Cerqueira G."/>
            <person name="Feldgarden M."/>
            <person name="Courvalin P."/>
            <person name="Grillot-Courvalin C."/>
            <person name="Clermont D."/>
            <person name="Rocha E."/>
            <person name="Yoon E.-J."/>
            <person name="Nemec A."/>
            <person name="Young S.K."/>
            <person name="Zeng Q."/>
            <person name="Gargeya S."/>
            <person name="Fitzgerald M."/>
            <person name="Abouelleil A."/>
            <person name="Alvarado L."/>
            <person name="Berlin A.M."/>
            <person name="Chapman S.B."/>
            <person name="Gainer-Dewar J."/>
            <person name="Goldberg J."/>
            <person name="Gnerre S."/>
            <person name="Griggs A."/>
            <person name="Gujja S."/>
            <person name="Hansen M."/>
            <person name="Howarth C."/>
            <person name="Imamovic A."/>
            <person name="Ireland A."/>
            <person name="Larimer J."/>
            <person name="McCowan C."/>
            <person name="Murphy C."/>
            <person name="Pearson M."/>
            <person name="Poon T.W."/>
            <person name="Priest M."/>
            <person name="Roberts A."/>
            <person name="Saif S."/>
            <person name="Shea T."/>
            <person name="Sykes S."/>
            <person name="Wortman J."/>
            <person name="Nusbaum C."/>
            <person name="Birren B."/>
        </authorList>
    </citation>
    <scope>NUCLEOTIDE SEQUENCE [LARGE SCALE GENOMIC DNA]</scope>
    <source>
        <strain evidence="2 3">CIP 110367</strain>
    </source>
</reference>
<keyword evidence="3" id="KW-1185">Reference proteome</keyword>
<evidence type="ECO:0000313" key="3">
    <source>
        <dbReference type="Proteomes" id="UP000018415"/>
    </source>
</evidence>
<dbReference type="eggNOG" id="ENOG50302G3">
    <property type="taxonomic scope" value="Bacteria"/>
</dbReference>
<gene>
    <name evidence="2" type="ORF">P253_00010</name>
</gene>
<accession>V2UG28</accession>
<dbReference type="EMBL" id="AYET01000001">
    <property type="protein sequence ID" value="ESK49172.1"/>
    <property type="molecule type" value="Genomic_DNA"/>
</dbReference>
<dbReference type="PATRIC" id="fig|1341679.3.peg.5"/>
<keyword evidence="1" id="KW-0472">Membrane</keyword>
<comment type="caution">
    <text evidence="2">The sequence shown here is derived from an EMBL/GenBank/DDBJ whole genome shotgun (WGS) entry which is preliminary data.</text>
</comment>
<keyword evidence="1" id="KW-1133">Transmembrane helix</keyword>
<feature type="transmembrane region" description="Helical" evidence="1">
    <location>
        <begin position="5"/>
        <end position="22"/>
    </location>
</feature>
<proteinExistence type="predicted"/>